<dbReference type="PANTHER" id="PTHR28032:SF1">
    <property type="entry name" value="FI02826P"/>
    <property type="match status" value="1"/>
</dbReference>
<feature type="compositionally biased region" description="Polar residues" evidence="4">
    <location>
        <begin position="94"/>
        <end position="115"/>
    </location>
</feature>
<dbReference type="EnsemblMetazoa" id="ACUA019068-RA">
    <property type="protein sequence ID" value="ACUA019068-PA"/>
    <property type="gene ID" value="ACUA019068"/>
</dbReference>
<dbReference type="InterPro" id="IPR013868">
    <property type="entry name" value="Cut8/Sts1_fam"/>
</dbReference>
<dbReference type="GO" id="GO:0031965">
    <property type="term" value="C:nuclear membrane"/>
    <property type="evidence" value="ECO:0007669"/>
    <property type="project" value="TreeGrafter"/>
</dbReference>
<keyword evidence="3" id="KW-0539">Nucleus</keyword>
<evidence type="ECO:0000256" key="1">
    <source>
        <dbReference type="ARBA" id="ARBA00004123"/>
    </source>
</evidence>
<dbReference type="EMBL" id="AXCM01000417">
    <property type="status" value="NOT_ANNOTATED_CDS"/>
    <property type="molecule type" value="Genomic_DNA"/>
</dbReference>
<dbReference type="Proteomes" id="UP000075883">
    <property type="component" value="Unassembled WGS sequence"/>
</dbReference>
<evidence type="ECO:0000256" key="3">
    <source>
        <dbReference type="ARBA" id="ARBA00023242"/>
    </source>
</evidence>
<evidence type="ECO:0000313" key="5">
    <source>
        <dbReference type="EnsemblMetazoa" id="ACUA019068-PA"/>
    </source>
</evidence>
<name>A0A182MIH2_9DIPT</name>
<dbReference type="Gene3D" id="1.20.58.1590">
    <property type="entry name" value="Tethering factor for nuclear proteasome Cut8/Sts1"/>
    <property type="match status" value="1"/>
</dbReference>
<dbReference type="GO" id="GO:0031144">
    <property type="term" value="P:proteasome localization"/>
    <property type="evidence" value="ECO:0007669"/>
    <property type="project" value="InterPro"/>
</dbReference>
<proteinExistence type="inferred from homology"/>
<feature type="region of interest" description="Disordered" evidence="4">
    <location>
        <begin position="1"/>
        <end position="39"/>
    </location>
</feature>
<dbReference type="Pfam" id="PF08559">
    <property type="entry name" value="Cut8"/>
    <property type="match status" value="1"/>
</dbReference>
<protein>
    <submittedName>
        <fullName evidence="5">Uncharacterized protein</fullName>
    </submittedName>
</protein>
<comment type="similarity">
    <text evidence="2">Belongs to the cut8/STS1 family.</text>
</comment>
<reference evidence="6" key="1">
    <citation type="submission" date="2013-09" db="EMBL/GenBank/DDBJ databases">
        <title>The Genome Sequence of Anopheles culicifacies species A.</title>
        <authorList>
            <consortium name="The Broad Institute Genomics Platform"/>
            <person name="Neafsey D.E."/>
            <person name="Besansky N."/>
            <person name="Howell P."/>
            <person name="Walton C."/>
            <person name="Young S.K."/>
            <person name="Zeng Q."/>
            <person name="Gargeya S."/>
            <person name="Fitzgerald M."/>
            <person name="Haas B."/>
            <person name="Abouelleil A."/>
            <person name="Allen A.W."/>
            <person name="Alvarado L."/>
            <person name="Arachchi H.M."/>
            <person name="Berlin A.M."/>
            <person name="Chapman S.B."/>
            <person name="Gainer-Dewar J."/>
            <person name="Goldberg J."/>
            <person name="Griggs A."/>
            <person name="Gujja S."/>
            <person name="Hansen M."/>
            <person name="Howarth C."/>
            <person name="Imamovic A."/>
            <person name="Ireland A."/>
            <person name="Larimer J."/>
            <person name="McCowan C."/>
            <person name="Murphy C."/>
            <person name="Pearson M."/>
            <person name="Poon T.W."/>
            <person name="Priest M."/>
            <person name="Roberts A."/>
            <person name="Saif S."/>
            <person name="Shea T."/>
            <person name="Sisk P."/>
            <person name="Sykes S."/>
            <person name="Wortman J."/>
            <person name="Nusbaum C."/>
            <person name="Birren B."/>
        </authorList>
    </citation>
    <scope>NUCLEOTIDE SEQUENCE [LARGE SCALE GENOMIC DNA]</scope>
    <source>
        <strain evidence="6">A-37</strain>
    </source>
</reference>
<evidence type="ECO:0000313" key="6">
    <source>
        <dbReference type="Proteomes" id="UP000075883"/>
    </source>
</evidence>
<feature type="region of interest" description="Disordered" evidence="4">
    <location>
        <begin position="127"/>
        <end position="158"/>
    </location>
</feature>
<dbReference type="GO" id="GO:0071630">
    <property type="term" value="P:nuclear protein quality control by the ubiquitin-proteasome system"/>
    <property type="evidence" value="ECO:0007669"/>
    <property type="project" value="InterPro"/>
</dbReference>
<feature type="region of interest" description="Disordered" evidence="4">
    <location>
        <begin position="90"/>
        <end position="115"/>
    </location>
</feature>
<organism evidence="5 6">
    <name type="scientific">Anopheles culicifacies</name>
    <dbReference type="NCBI Taxonomy" id="139723"/>
    <lineage>
        <taxon>Eukaryota</taxon>
        <taxon>Metazoa</taxon>
        <taxon>Ecdysozoa</taxon>
        <taxon>Arthropoda</taxon>
        <taxon>Hexapoda</taxon>
        <taxon>Insecta</taxon>
        <taxon>Pterygota</taxon>
        <taxon>Neoptera</taxon>
        <taxon>Endopterygota</taxon>
        <taxon>Diptera</taxon>
        <taxon>Nematocera</taxon>
        <taxon>Culicoidea</taxon>
        <taxon>Culicidae</taxon>
        <taxon>Anophelinae</taxon>
        <taxon>Anopheles</taxon>
        <taxon>culicifacies species complex</taxon>
    </lineage>
</organism>
<reference evidence="5" key="2">
    <citation type="submission" date="2020-05" db="UniProtKB">
        <authorList>
            <consortium name="EnsemblMetazoa"/>
        </authorList>
    </citation>
    <scope>IDENTIFICATION</scope>
    <source>
        <strain evidence="5">A-37</strain>
    </source>
</reference>
<dbReference type="VEuPathDB" id="VectorBase:ACUA019068"/>
<dbReference type="FunFam" id="1.20.58.1590:FF:000002">
    <property type="entry name" value="Uncharacterized protein, isoform A"/>
    <property type="match status" value="1"/>
</dbReference>
<dbReference type="STRING" id="139723.A0A182MIH2"/>
<evidence type="ECO:0000256" key="2">
    <source>
        <dbReference type="ARBA" id="ARBA00006199"/>
    </source>
</evidence>
<dbReference type="GO" id="GO:0070628">
    <property type="term" value="F:proteasome binding"/>
    <property type="evidence" value="ECO:0007669"/>
    <property type="project" value="TreeGrafter"/>
</dbReference>
<evidence type="ECO:0000256" key="4">
    <source>
        <dbReference type="SAM" id="MobiDB-lite"/>
    </source>
</evidence>
<sequence length="358" mass="39973">MAQRGVTPRNRTPLAELPVVPGATVPETSPTGDRTPATPQRVVLGPRLIDSPSGNIPDSILTPTLSPEEMAVRQRGRRRRPVIWSPDTNDRAFFSSSMQTPPRATATMTLRSSPRQRSLMQDFANVASTSGSVSPLKRMQTAQESTGNSPGNSSKKSKLDEMAMGRQNGALPLSTVLTGYSKEQLINIIGSIVANNDQLEDSIRRDLPLPDISPLDIELARIKNNIYTSVPNAKLIRRTDGHGYLRAAIHLETFKRTIHSQAQNLYASHHWDALFDYVLMAWTHVRETPVYDNTKHNAVRRYCFKLLVHHVTSALKYGASGLGTERVVRFQQRFPNMIKDCGDISECRKCLEYIMKRS</sequence>
<dbReference type="InterPro" id="IPR038422">
    <property type="entry name" value="Cut8/Sts1_sf"/>
</dbReference>
<feature type="compositionally biased region" description="Polar residues" evidence="4">
    <location>
        <begin position="140"/>
        <end position="152"/>
    </location>
</feature>
<accession>A0A182MIH2</accession>
<dbReference type="AlphaFoldDB" id="A0A182MIH2"/>
<keyword evidence="6" id="KW-1185">Reference proteome</keyword>
<comment type="subcellular location">
    <subcellularLocation>
        <location evidence="1">Nucleus</location>
    </subcellularLocation>
</comment>
<dbReference type="PANTHER" id="PTHR28032">
    <property type="entry name" value="FI02826P"/>
    <property type="match status" value="1"/>
</dbReference>